<dbReference type="InterPro" id="IPR013525">
    <property type="entry name" value="ABC2_TM"/>
</dbReference>
<evidence type="ECO:0000256" key="3">
    <source>
        <dbReference type="ARBA" id="ARBA00022692"/>
    </source>
</evidence>
<proteinExistence type="predicted"/>
<dbReference type="EMBL" id="LBQB01000007">
    <property type="protein sequence ID" value="KKP69380.1"/>
    <property type="molecule type" value="Genomic_DNA"/>
</dbReference>
<dbReference type="AlphaFoldDB" id="A0A0G0E2G0"/>
<feature type="domain" description="ABC-2 type transporter transmembrane" evidence="7">
    <location>
        <begin position="15"/>
        <end position="406"/>
    </location>
</feature>
<protein>
    <submittedName>
        <fullName evidence="8">ABC-2 type transporter</fullName>
    </submittedName>
</protein>
<evidence type="ECO:0000256" key="1">
    <source>
        <dbReference type="ARBA" id="ARBA00004651"/>
    </source>
</evidence>
<dbReference type="Proteomes" id="UP000034581">
    <property type="component" value="Unassembled WGS sequence"/>
</dbReference>
<keyword evidence="2" id="KW-1003">Cell membrane</keyword>
<organism evidence="8 9">
    <name type="scientific">candidate division CPR3 bacterium GW2011_GWF2_35_18</name>
    <dbReference type="NCBI Taxonomy" id="1618350"/>
    <lineage>
        <taxon>Bacteria</taxon>
        <taxon>Bacteria division CPR3</taxon>
    </lineage>
</organism>
<dbReference type="Pfam" id="PF12698">
    <property type="entry name" value="ABC2_membrane_3"/>
    <property type="match status" value="1"/>
</dbReference>
<dbReference type="GO" id="GO:0005886">
    <property type="term" value="C:plasma membrane"/>
    <property type="evidence" value="ECO:0007669"/>
    <property type="project" value="UniProtKB-SubCell"/>
</dbReference>
<dbReference type="InterPro" id="IPR051449">
    <property type="entry name" value="ABC-2_transporter_component"/>
</dbReference>
<evidence type="ECO:0000313" key="8">
    <source>
        <dbReference type="EMBL" id="KKP69380.1"/>
    </source>
</evidence>
<feature type="transmembrane region" description="Helical" evidence="6">
    <location>
        <begin position="200"/>
        <end position="222"/>
    </location>
</feature>
<evidence type="ECO:0000256" key="4">
    <source>
        <dbReference type="ARBA" id="ARBA00022989"/>
    </source>
</evidence>
<keyword evidence="5 6" id="KW-0472">Membrane</keyword>
<dbReference type="STRING" id="1618350.UR67_C0007G0085"/>
<evidence type="ECO:0000256" key="2">
    <source>
        <dbReference type="ARBA" id="ARBA00022475"/>
    </source>
</evidence>
<evidence type="ECO:0000256" key="6">
    <source>
        <dbReference type="SAM" id="Phobius"/>
    </source>
</evidence>
<dbReference type="PANTHER" id="PTHR30294:SF29">
    <property type="entry name" value="MULTIDRUG ABC TRANSPORTER PERMEASE YBHS-RELATED"/>
    <property type="match status" value="1"/>
</dbReference>
<name>A0A0G0E2G0_UNCC3</name>
<feature type="transmembrane region" description="Helical" evidence="6">
    <location>
        <begin position="362"/>
        <end position="380"/>
    </location>
</feature>
<evidence type="ECO:0000259" key="7">
    <source>
        <dbReference type="Pfam" id="PF12698"/>
    </source>
</evidence>
<evidence type="ECO:0000313" key="9">
    <source>
        <dbReference type="Proteomes" id="UP000034581"/>
    </source>
</evidence>
<reference evidence="8 9" key="1">
    <citation type="journal article" date="2015" name="Nature">
        <title>rRNA introns, odd ribosomes, and small enigmatic genomes across a large radiation of phyla.</title>
        <authorList>
            <person name="Brown C.T."/>
            <person name="Hug L.A."/>
            <person name="Thomas B.C."/>
            <person name="Sharon I."/>
            <person name="Castelle C.J."/>
            <person name="Singh A."/>
            <person name="Wilkins M.J."/>
            <person name="Williams K.H."/>
            <person name="Banfield J.F."/>
        </authorList>
    </citation>
    <scope>NUCLEOTIDE SEQUENCE [LARGE SCALE GENOMIC DNA]</scope>
</reference>
<feature type="transmembrane region" description="Helical" evidence="6">
    <location>
        <begin position="386"/>
        <end position="409"/>
    </location>
</feature>
<dbReference type="GO" id="GO:0140359">
    <property type="term" value="F:ABC-type transporter activity"/>
    <property type="evidence" value="ECO:0007669"/>
    <property type="project" value="InterPro"/>
</dbReference>
<dbReference type="Gene3D" id="3.40.1710.10">
    <property type="entry name" value="abc type-2 transporter like domain"/>
    <property type="match status" value="1"/>
</dbReference>
<feature type="transmembrane region" description="Helical" evidence="6">
    <location>
        <begin position="242"/>
        <end position="264"/>
    </location>
</feature>
<feature type="transmembrane region" description="Helical" evidence="6">
    <location>
        <begin position="299"/>
        <end position="324"/>
    </location>
</feature>
<gene>
    <name evidence="8" type="ORF">UR67_C0007G0085</name>
</gene>
<evidence type="ECO:0000256" key="5">
    <source>
        <dbReference type="ARBA" id="ARBA00023136"/>
    </source>
</evidence>
<comment type="subcellular location">
    <subcellularLocation>
        <location evidence="1">Cell membrane</location>
        <topology evidence="1">Multi-pass membrane protein</topology>
    </subcellularLocation>
</comment>
<keyword evidence="4 6" id="KW-1133">Transmembrane helix</keyword>
<dbReference type="PANTHER" id="PTHR30294">
    <property type="entry name" value="MEMBRANE COMPONENT OF ABC TRANSPORTER YHHJ-RELATED"/>
    <property type="match status" value="1"/>
</dbReference>
<accession>A0A0G0E2G0</accession>
<sequence>MRKFLILLKKEIRELLTLQIILPLIITSVLFGFIGRVMSEEQEKAKKPLDVIVLNEDTDNATSNQIIEILKTANLNVELLTDVDMETALTRTSTENKAALFVIPNGFEKSITELTPLKIGTYTIIRDLTLLGGRNYSNLMTALVVVNESFSNSLLSQKVSGVSPEVLKNPIQVDEFIVVGDKKANISPAAIMGFVSQQTLFIPIILFMVVVFASQMIATAIANEKENKTLETLLTTPISRHAIVVAKMTAAGLIALLSSGVYMIGFKSYINGVVGSEEASSQIGEVMSQLGLTFTPQNYLLLGLSLFIGILVALAISLILGSFAEDVKSVAGLTTPVMVLVMIPYFFTMFIDLNNMSPIMRYAVYAIPFSHIFLAAPNLYLHNYSFVIYGIIYQLVVFIIFVIIAAKIFSTDKIVTMKLNFSKKTKKNI</sequence>
<feature type="transmembrane region" description="Helical" evidence="6">
    <location>
        <begin position="20"/>
        <end position="38"/>
    </location>
</feature>
<feature type="transmembrane region" description="Helical" evidence="6">
    <location>
        <begin position="330"/>
        <end position="350"/>
    </location>
</feature>
<comment type="caution">
    <text evidence="8">The sequence shown here is derived from an EMBL/GenBank/DDBJ whole genome shotgun (WGS) entry which is preliminary data.</text>
</comment>
<keyword evidence="3 6" id="KW-0812">Transmembrane</keyword>